<evidence type="ECO:0000256" key="11">
    <source>
        <dbReference type="HAMAP-Rule" id="MF_01393"/>
    </source>
</evidence>
<evidence type="ECO:0000313" key="14">
    <source>
        <dbReference type="Proteomes" id="UP000612893"/>
    </source>
</evidence>
<dbReference type="NCBIfam" id="TIGR01131">
    <property type="entry name" value="ATP_synt_6_or_A"/>
    <property type="match status" value="1"/>
</dbReference>
<dbReference type="Gene3D" id="1.20.120.220">
    <property type="entry name" value="ATP synthase, F0 complex, subunit A"/>
    <property type="match status" value="1"/>
</dbReference>
<dbReference type="InterPro" id="IPR000568">
    <property type="entry name" value="ATP_synth_F0_asu"/>
</dbReference>
<dbReference type="GO" id="GO:0046933">
    <property type="term" value="F:proton-transporting ATP synthase activity, rotational mechanism"/>
    <property type="evidence" value="ECO:0007669"/>
    <property type="project" value="UniProtKB-UniRule"/>
</dbReference>
<keyword evidence="8 11" id="KW-0406">Ion transport</keyword>
<evidence type="ECO:0000256" key="3">
    <source>
        <dbReference type="ARBA" id="ARBA00022448"/>
    </source>
</evidence>
<feature type="transmembrane region" description="Helical" evidence="11">
    <location>
        <begin position="31"/>
        <end position="60"/>
    </location>
</feature>
<reference evidence="13" key="1">
    <citation type="submission" date="2020-10" db="EMBL/GenBank/DDBJ databases">
        <title>Ca. Dormibacterota MAGs.</title>
        <authorList>
            <person name="Montgomery K."/>
        </authorList>
    </citation>
    <scope>NUCLEOTIDE SEQUENCE [LARGE SCALE GENOMIC DNA]</scope>
    <source>
        <strain evidence="13">SC8812_S17_10</strain>
    </source>
</reference>
<organism evidence="13 14">
    <name type="scientific">Candidatus Nephthysia bennettiae</name>
    <dbReference type="NCBI Taxonomy" id="3127016"/>
    <lineage>
        <taxon>Bacteria</taxon>
        <taxon>Bacillati</taxon>
        <taxon>Candidatus Dormiibacterota</taxon>
        <taxon>Candidatus Dormibacteria</taxon>
        <taxon>Candidatus Dormibacterales</taxon>
        <taxon>Candidatus Dormibacteraceae</taxon>
        <taxon>Candidatus Nephthysia</taxon>
    </lineage>
</organism>
<comment type="function">
    <text evidence="11 12">Key component of the proton channel; it plays a direct role in the translocation of protons across the membrane.</text>
</comment>
<proteinExistence type="inferred from homology"/>
<dbReference type="PROSITE" id="PS00449">
    <property type="entry name" value="ATPASE_A"/>
    <property type="match status" value="1"/>
</dbReference>
<comment type="subcellular location">
    <subcellularLocation>
        <location evidence="11 12">Cell membrane</location>
        <topology evidence="11 12">Multi-pass membrane protein</topology>
    </subcellularLocation>
    <subcellularLocation>
        <location evidence="1">Membrane</location>
        <topology evidence="1">Multi-pass membrane protein</topology>
    </subcellularLocation>
</comment>
<protein>
    <recommendedName>
        <fullName evidence="11 12">ATP synthase subunit a</fullName>
    </recommendedName>
    <alternativeName>
        <fullName evidence="11">ATP synthase F0 sector subunit a</fullName>
    </alternativeName>
    <alternativeName>
        <fullName evidence="11">F-ATPase subunit 6</fullName>
    </alternativeName>
</protein>
<keyword evidence="9 11" id="KW-0472">Membrane</keyword>
<dbReference type="SUPFAM" id="SSF81336">
    <property type="entry name" value="F1F0 ATP synthase subunit A"/>
    <property type="match status" value="1"/>
</dbReference>
<dbReference type="CDD" id="cd00310">
    <property type="entry name" value="ATP-synt_Fo_a_6"/>
    <property type="match status" value="1"/>
</dbReference>
<dbReference type="PRINTS" id="PR00123">
    <property type="entry name" value="ATPASEA"/>
</dbReference>
<evidence type="ECO:0000256" key="7">
    <source>
        <dbReference type="ARBA" id="ARBA00022989"/>
    </source>
</evidence>
<dbReference type="RefSeq" id="WP_338205313.1">
    <property type="nucleotide sequence ID" value="NZ_JAEKNR010000237.1"/>
</dbReference>
<evidence type="ECO:0000256" key="10">
    <source>
        <dbReference type="ARBA" id="ARBA00023310"/>
    </source>
</evidence>
<dbReference type="GO" id="GO:0005886">
    <property type="term" value="C:plasma membrane"/>
    <property type="evidence" value="ECO:0007669"/>
    <property type="project" value="UniProtKB-SubCell"/>
</dbReference>
<dbReference type="HAMAP" id="MF_01393">
    <property type="entry name" value="ATP_synth_a_bact"/>
    <property type="match status" value="1"/>
</dbReference>
<dbReference type="InterPro" id="IPR035908">
    <property type="entry name" value="F0_ATP_A_sf"/>
</dbReference>
<feature type="transmembrane region" description="Helical" evidence="11">
    <location>
        <begin position="220"/>
        <end position="239"/>
    </location>
</feature>
<evidence type="ECO:0000256" key="2">
    <source>
        <dbReference type="ARBA" id="ARBA00006810"/>
    </source>
</evidence>
<feature type="transmembrane region" description="Helical" evidence="11">
    <location>
        <begin position="94"/>
        <end position="114"/>
    </location>
</feature>
<evidence type="ECO:0000256" key="12">
    <source>
        <dbReference type="RuleBase" id="RU000483"/>
    </source>
</evidence>
<keyword evidence="11" id="KW-1003">Cell membrane</keyword>
<evidence type="ECO:0000313" key="13">
    <source>
        <dbReference type="EMBL" id="MBJ7601182.1"/>
    </source>
</evidence>
<evidence type="ECO:0000256" key="8">
    <source>
        <dbReference type="ARBA" id="ARBA00023065"/>
    </source>
</evidence>
<feature type="transmembrane region" description="Helical" evidence="11">
    <location>
        <begin position="186"/>
        <end position="214"/>
    </location>
</feature>
<keyword evidence="6 11" id="KW-0375">Hydrogen ion transport</keyword>
<dbReference type="InterPro" id="IPR023011">
    <property type="entry name" value="ATP_synth_F0_asu_AS"/>
</dbReference>
<keyword evidence="14" id="KW-1185">Reference proteome</keyword>
<keyword evidence="10 11" id="KW-0066">ATP synthesis</keyword>
<evidence type="ECO:0000256" key="4">
    <source>
        <dbReference type="ARBA" id="ARBA00022547"/>
    </source>
</evidence>
<keyword evidence="3 11" id="KW-0813">Transport</keyword>
<name>A0A934K672_9BACT</name>
<dbReference type="PANTHER" id="PTHR42823">
    <property type="entry name" value="ATP SYNTHASE SUBUNIT A, CHLOROPLASTIC"/>
    <property type="match status" value="1"/>
</dbReference>
<dbReference type="EMBL" id="JAEKNR010000237">
    <property type="protein sequence ID" value="MBJ7601182.1"/>
    <property type="molecule type" value="Genomic_DNA"/>
</dbReference>
<dbReference type="InterPro" id="IPR045082">
    <property type="entry name" value="ATP_syn_F0_a_bact/chloroplast"/>
</dbReference>
<keyword evidence="4 11" id="KW-0138">CF(0)</keyword>
<comment type="similarity">
    <text evidence="2 11 12">Belongs to the ATPase A chain family.</text>
</comment>
<dbReference type="Pfam" id="PF00119">
    <property type="entry name" value="ATP-synt_A"/>
    <property type="match status" value="1"/>
</dbReference>
<keyword evidence="5 11" id="KW-0812">Transmembrane</keyword>
<evidence type="ECO:0000256" key="1">
    <source>
        <dbReference type="ARBA" id="ARBA00004141"/>
    </source>
</evidence>
<sequence>MIFLAEGPPGTHPLTPVCGNGSEHLPLLVFNFYYCAFTIDTLTSSALAIIVTLVLSFWIASRLNPIVPGKLQMVLEFLLNYVRGLVRETVGADAAFVVPLAATIGLYILIANWLDIIPLPKPWFFPANADLNQTLAMAIVVFVLSQGYAIRVRGVGGYLRHFLRPPFPPLTIIEELVKPVTLSLRLFGNIFAGVLMVYLLTLLPPVIAWVPVVIWKFFDVFFVGTIQAFIFMLLTIIYFSQAREGLEDEHVGSVGASPVTADATGAPVPATPH</sequence>
<accession>A0A934K672</accession>
<evidence type="ECO:0000256" key="9">
    <source>
        <dbReference type="ARBA" id="ARBA00023136"/>
    </source>
</evidence>
<comment type="caution">
    <text evidence="13">The sequence shown here is derived from an EMBL/GenBank/DDBJ whole genome shotgun (WGS) entry which is preliminary data.</text>
</comment>
<feature type="transmembrane region" description="Helical" evidence="11">
    <location>
        <begin position="134"/>
        <end position="150"/>
    </location>
</feature>
<evidence type="ECO:0000256" key="6">
    <source>
        <dbReference type="ARBA" id="ARBA00022781"/>
    </source>
</evidence>
<dbReference type="GO" id="GO:0045259">
    <property type="term" value="C:proton-transporting ATP synthase complex"/>
    <property type="evidence" value="ECO:0007669"/>
    <property type="project" value="UniProtKB-KW"/>
</dbReference>
<dbReference type="Proteomes" id="UP000612893">
    <property type="component" value="Unassembled WGS sequence"/>
</dbReference>
<keyword evidence="7 11" id="KW-1133">Transmembrane helix</keyword>
<evidence type="ECO:0000256" key="5">
    <source>
        <dbReference type="ARBA" id="ARBA00022692"/>
    </source>
</evidence>
<gene>
    <name evidence="11 13" type="primary">atpB</name>
    <name evidence="13" type="ORF">JF922_24305</name>
</gene>
<dbReference type="PANTHER" id="PTHR42823:SF3">
    <property type="entry name" value="ATP SYNTHASE SUBUNIT A, CHLOROPLASTIC"/>
    <property type="match status" value="1"/>
</dbReference>
<dbReference type="AlphaFoldDB" id="A0A934K672"/>